<organism evidence="9 10">
    <name type="scientific">Orchesella cincta</name>
    <name type="common">Springtail</name>
    <name type="synonym">Podura cincta</name>
    <dbReference type="NCBI Taxonomy" id="48709"/>
    <lineage>
        <taxon>Eukaryota</taxon>
        <taxon>Metazoa</taxon>
        <taxon>Ecdysozoa</taxon>
        <taxon>Arthropoda</taxon>
        <taxon>Hexapoda</taxon>
        <taxon>Collembola</taxon>
        <taxon>Entomobryomorpha</taxon>
        <taxon>Entomobryoidea</taxon>
        <taxon>Orchesellidae</taxon>
        <taxon>Orchesellinae</taxon>
        <taxon>Orchesella</taxon>
    </lineage>
</organism>
<comment type="subcellular location">
    <subcellularLocation>
        <location evidence="1">Cell membrane</location>
    </subcellularLocation>
</comment>
<comment type="caution">
    <text evidence="9">The sequence shown here is derived from an EMBL/GenBank/DDBJ whole genome shotgun (WGS) entry which is preliminary data.</text>
</comment>
<accession>A0A1D2NF22</accession>
<dbReference type="PANTHER" id="PTHR11923">
    <property type="entry name" value="SCAVENGER RECEPTOR CLASS B TYPE-1 SR-B1"/>
    <property type="match status" value="1"/>
</dbReference>
<dbReference type="InterPro" id="IPR002159">
    <property type="entry name" value="CD36_fam"/>
</dbReference>
<evidence type="ECO:0000313" key="9">
    <source>
        <dbReference type="EMBL" id="ODN03822.1"/>
    </source>
</evidence>
<evidence type="ECO:0000256" key="8">
    <source>
        <dbReference type="SAM" id="Phobius"/>
    </source>
</evidence>
<feature type="transmembrane region" description="Helical" evidence="8">
    <location>
        <begin position="7"/>
        <end position="28"/>
    </location>
</feature>
<dbReference type="PANTHER" id="PTHR11923:SF93">
    <property type="entry name" value="GH07959P-RELATED"/>
    <property type="match status" value="1"/>
</dbReference>
<dbReference type="GO" id="GO:0005886">
    <property type="term" value="C:plasma membrane"/>
    <property type="evidence" value="ECO:0007669"/>
    <property type="project" value="UniProtKB-SubCell"/>
</dbReference>
<protein>
    <submittedName>
        <fullName evidence="9">Protein croquemort</fullName>
    </submittedName>
</protein>
<name>A0A1D2NF22_ORCCI</name>
<evidence type="ECO:0000256" key="1">
    <source>
        <dbReference type="ARBA" id="ARBA00004236"/>
    </source>
</evidence>
<keyword evidence="10" id="KW-1185">Reference proteome</keyword>
<dbReference type="AlphaFoldDB" id="A0A1D2NF22"/>
<dbReference type="Proteomes" id="UP000094527">
    <property type="component" value="Unassembled WGS sequence"/>
</dbReference>
<keyword evidence="3" id="KW-1003">Cell membrane</keyword>
<dbReference type="PROSITE" id="PS51257">
    <property type="entry name" value="PROKAR_LIPOPROTEIN"/>
    <property type="match status" value="1"/>
</dbReference>
<dbReference type="Pfam" id="PF01130">
    <property type="entry name" value="CD36"/>
    <property type="match status" value="1"/>
</dbReference>
<dbReference type="STRING" id="48709.A0A1D2NF22"/>
<evidence type="ECO:0000313" key="10">
    <source>
        <dbReference type="Proteomes" id="UP000094527"/>
    </source>
</evidence>
<evidence type="ECO:0000256" key="3">
    <source>
        <dbReference type="ARBA" id="ARBA00022475"/>
    </source>
</evidence>
<gene>
    <name evidence="9" type="ORF">Ocin01_02857</name>
</gene>
<keyword evidence="4 8" id="KW-0812">Transmembrane</keyword>
<comment type="similarity">
    <text evidence="2">Belongs to the CD36 family.</text>
</comment>
<evidence type="ECO:0000256" key="6">
    <source>
        <dbReference type="ARBA" id="ARBA00023136"/>
    </source>
</evidence>
<dbReference type="EMBL" id="LJIJ01000063">
    <property type="protein sequence ID" value="ODN03822.1"/>
    <property type="molecule type" value="Genomic_DNA"/>
</dbReference>
<evidence type="ECO:0000256" key="2">
    <source>
        <dbReference type="ARBA" id="ARBA00010532"/>
    </source>
</evidence>
<evidence type="ECO:0000256" key="7">
    <source>
        <dbReference type="ARBA" id="ARBA00023180"/>
    </source>
</evidence>
<evidence type="ECO:0000256" key="4">
    <source>
        <dbReference type="ARBA" id="ARBA00022692"/>
    </source>
</evidence>
<dbReference type="PRINTS" id="PR01609">
    <property type="entry name" value="CD36FAMILY"/>
</dbReference>
<reference evidence="9 10" key="1">
    <citation type="journal article" date="2016" name="Genome Biol. Evol.">
        <title>Gene Family Evolution Reflects Adaptation to Soil Environmental Stressors in the Genome of the Collembolan Orchesella cincta.</title>
        <authorList>
            <person name="Faddeeva-Vakhrusheva A."/>
            <person name="Derks M.F."/>
            <person name="Anvar S.Y."/>
            <person name="Agamennone V."/>
            <person name="Suring W."/>
            <person name="Smit S."/>
            <person name="van Straalen N.M."/>
            <person name="Roelofs D."/>
        </authorList>
    </citation>
    <scope>NUCLEOTIDE SEQUENCE [LARGE SCALE GENOMIC DNA]</scope>
    <source>
        <tissue evidence="9">Mixed pool</tissue>
    </source>
</reference>
<dbReference type="GO" id="GO:0005044">
    <property type="term" value="F:scavenger receptor activity"/>
    <property type="evidence" value="ECO:0007669"/>
    <property type="project" value="TreeGrafter"/>
</dbReference>
<keyword evidence="5 8" id="KW-1133">Transmembrane helix</keyword>
<dbReference type="GO" id="GO:0005737">
    <property type="term" value="C:cytoplasm"/>
    <property type="evidence" value="ECO:0007669"/>
    <property type="project" value="TreeGrafter"/>
</dbReference>
<proteinExistence type="inferred from homology"/>
<keyword evidence="7" id="KW-0325">Glycoprotein</keyword>
<sequence>MLSKCQFGTIAGVGCFLTLTGAIFLASWSSLFDFVLNQQLTLSPTSYSYDLWKDVPIPVYLEFNFFNWTNPDDILDSDPDVRRPKFVELGPYVFKELRKKVVLGWHEKNETVTFLQKRTWHFEPSLSRGSLDDVVTTLNVPAISAAFVIRDYPTFVKGALNAAMILLGTNLRIDRKVREFTFEGYEDPLLDLAAILPDGFLPVTIPFDKFGWFYTRNNSETYDGIFNMWTGKGNIQRFGQMAEWNYNNPTPTYQSYCGWVNGSAGEFFLPKPNKDSVSLFSTDICRTLKMPFKEEVEVDGIKAYRYWGDEYIFDNETRNPDNWCFCPSGECAPHGAIDVSTCKWNTPAFVSFPHFYNADPSFHRAVEGMKPDPKVHQLFLDLDKRSGIPLQVEAAMQINMLLQPYPEYSILKDVPKLYFPIFWFKERARIDDDIGSKIRLLNQVPAAGNILFGMMFCIGLAILAIISFYYIDFRRQRRSEADLKLVGT</sequence>
<dbReference type="OMA" id="FMNLRPQ"/>
<feature type="transmembrane region" description="Helical" evidence="8">
    <location>
        <begin position="450"/>
        <end position="471"/>
    </location>
</feature>
<dbReference type="OrthoDB" id="514335at2759"/>
<evidence type="ECO:0000256" key="5">
    <source>
        <dbReference type="ARBA" id="ARBA00022989"/>
    </source>
</evidence>
<keyword evidence="6 8" id="KW-0472">Membrane</keyword>